<evidence type="ECO:0000313" key="5">
    <source>
        <dbReference type="Proteomes" id="UP000288388"/>
    </source>
</evidence>
<keyword evidence="2" id="KW-0560">Oxidoreductase</keyword>
<dbReference type="PRINTS" id="PR00080">
    <property type="entry name" value="SDRFAMILY"/>
</dbReference>
<protein>
    <submittedName>
        <fullName evidence="4">SDR family oxidoreductase</fullName>
    </submittedName>
</protein>
<dbReference type="GO" id="GO:0016616">
    <property type="term" value="F:oxidoreductase activity, acting on the CH-OH group of donors, NAD or NADP as acceptor"/>
    <property type="evidence" value="ECO:0007669"/>
    <property type="project" value="TreeGrafter"/>
</dbReference>
<dbReference type="CDD" id="cd05233">
    <property type="entry name" value="SDR_c"/>
    <property type="match status" value="1"/>
</dbReference>
<dbReference type="Gene3D" id="3.40.50.720">
    <property type="entry name" value="NAD(P)-binding Rossmann-like Domain"/>
    <property type="match status" value="1"/>
</dbReference>
<dbReference type="NCBIfam" id="NF004817">
    <property type="entry name" value="PRK06171.1"/>
    <property type="match status" value="1"/>
</dbReference>
<dbReference type="Pfam" id="PF00106">
    <property type="entry name" value="adh_short"/>
    <property type="match status" value="1"/>
</dbReference>
<dbReference type="RefSeq" id="WP_102873237.1">
    <property type="nucleotide sequence ID" value="NZ_JBPFKW010000301.1"/>
</dbReference>
<comment type="similarity">
    <text evidence="1 3">Belongs to the short-chain dehydrogenases/reductases (SDR) family.</text>
</comment>
<dbReference type="GO" id="GO:0006633">
    <property type="term" value="P:fatty acid biosynthetic process"/>
    <property type="evidence" value="ECO:0007669"/>
    <property type="project" value="TreeGrafter"/>
</dbReference>
<comment type="caution">
    <text evidence="4">The sequence shown here is derived from an EMBL/GenBank/DDBJ whole genome shotgun (WGS) entry which is preliminary data.</text>
</comment>
<dbReference type="InterPro" id="IPR020904">
    <property type="entry name" value="Sc_DH/Rdtase_CS"/>
</dbReference>
<dbReference type="AlphaFoldDB" id="A0A2N8PU31"/>
<dbReference type="GO" id="GO:0048038">
    <property type="term" value="F:quinone binding"/>
    <property type="evidence" value="ECO:0007669"/>
    <property type="project" value="TreeGrafter"/>
</dbReference>
<dbReference type="PRINTS" id="PR00081">
    <property type="entry name" value="GDHRDH"/>
</dbReference>
<evidence type="ECO:0000313" key="4">
    <source>
        <dbReference type="EMBL" id="RVU92649.1"/>
    </source>
</evidence>
<dbReference type="EMBL" id="RYZS01000002">
    <property type="protein sequence ID" value="RVU92649.1"/>
    <property type="molecule type" value="Genomic_DNA"/>
</dbReference>
<reference evidence="4 5" key="1">
    <citation type="submission" date="2018-12" db="EMBL/GenBank/DDBJ databases">
        <title>A novel vanA-carrying plasmid in a clinical isolate of Enterococcus avium.</title>
        <authorList>
            <person name="Bernasconi O.J."/>
            <person name="Luzzaro F."/>
            <person name="Endimiani A."/>
        </authorList>
    </citation>
    <scope>NUCLEOTIDE SEQUENCE [LARGE SCALE GENOMIC DNA]</scope>
    <source>
        <strain evidence="4 5">LC0559/18</strain>
    </source>
</reference>
<accession>A0A2N8PU31</accession>
<dbReference type="Proteomes" id="UP000288388">
    <property type="component" value="Unassembled WGS sequence"/>
</dbReference>
<sequence length="267" mass="29034">MSGNWLDLSQKVIVVTGGSMGIGENIVRNLLDNGAKVVIADLVENEEQTSNDSVLFVPCDITKKTDAEKCIEMAVEKFGRIDGLVNNAGANRPNLLVDYYHQDSRREMSEEELDIMYQVNQKGLFLISQAAAREMVRQKSGVIVNISSEAGMEGSKGQSGYSATKGAVNSFTLSWAKELGQFNIRVIGVAPGINEPTPMGNQKHMEKLAYTRGIQSGEIKGDYTKIIPLGRIGRLQEVADLVSYLQSDHSSYITGTIINVTGGKSRG</sequence>
<dbReference type="PROSITE" id="PS00061">
    <property type="entry name" value="ADH_SHORT"/>
    <property type="match status" value="1"/>
</dbReference>
<evidence type="ECO:0000256" key="3">
    <source>
        <dbReference type="RuleBase" id="RU000363"/>
    </source>
</evidence>
<dbReference type="FunFam" id="3.40.50.720:FF:000084">
    <property type="entry name" value="Short-chain dehydrogenase reductase"/>
    <property type="match status" value="1"/>
</dbReference>
<dbReference type="PANTHER" id="PTHR42760">
    <property type="entry name" value="SHORT-CHAIN DEHYDROGENASES/REDUCTASES FAMILY MEMBER"/>
    <property type="match status" value="1"/>
</dbReference>
<dbReference type="SUPFAM" id="SSF51735">
    <property type="entry name" value="NAD(P)-binding Rossmann-fold domains"/>
    <property type="match status" value="1"/>
</dbReference>
<organism evidence="4 5">
    <name type="scientific">Enterococcus avium</name>
    <name type="common">Streptococcus avium</name>
    <dbReference type="NCBI Taxonomy" id="33945"/>
    <lineage>
        <taxon>Bacteria</taxon>
        <taxon>Bacillati</taxon>
        <taxon>Bacillota</taxon>
        <taxon>Bacilli</taxon>
        <taxon>Lactobacillales</taxon>
        <taxon>Enterococcaceae</taxon>
        <taxon>Enterococcus</taxon>
    </lineage>
</organism>
<dbReference type="PANTHER" id="PTHR42760:SF133">
    <property type="entry name" value="3-OXOACYL-[ACYL-CARRIER-PROTEIN] REDUCTASE"/>
    <property type="match status" value="1"/>
</dbReference>
<gene>
    <name evidence="4" type="ORF">EK398_19350</name>
</gene>
<dbReference type="InterPro" id="IPR036291">
    <property type="entry name" value="NAD(P)-bd_dom_sf"/>
</dbReference>
<evidence type="ECO:0000256" key="2">
    <source>
        <dbReference type="ARBA" id="ARBA00023002"/>
    </source>
</evidence>
<proteinExistence type="inferred from homology"/>
<dbReference type="InterPro" id="IPR002347">
    <property type="entry name" value="SDR_fam"/>
</dbReference>
<dbReference type="GO" id="GO:0008206">
    <property type="term" value="P:bile acid metabolic process"/>
    <property type="evidence" value="ECO:0007669"/>
    <property type="project" value="UniProtKB-ARBA"/>
</dbReference>
<name>A0A2N8PU31_ENTAV</name>
<evidence type="ECO:0000256" key="1">
    <source>
        <dbReference type="ARBA" id="ARBA00006484"/>
    </source>
</evidence>